<comment type="caution">
    <text evidence="1">The sequence shown here is derived from an EMBL/GenBank/DDBJ whole genome shotgun (WGS) entry which is preliminary data.</text>
</comment>
<sequence>MSKRSRASGTSATSLIHDSISLKGPLKDVTKARDAVEALLDSIDVQQVDVVYPIAQEILAFRRFKSLAGSIRTRRNVVMEYFRKSATSDNVTIHIVASGGAGVVQKTLEKLAAVRFCSETFKIPEGQHYPVGKQSKPFKRLILNDFNVFLNFRPRLWRHCSRGC</sequence>
<keyword evidence="2" id="KW-1185">Reference proteome</keyword>
<reference evidence="1 2" key="1">
    <citation type="journal article" date="2018" name="New Phytol.">
        <title>Phylogenomics of Endogonaceae and evolution of mycorrhizas within Mucoromycota.</title>
        <authorList>
            <person name="Chang Y."/>
            <person name="Desiro A."/>
            <person name="Na H."/>
            <person name="Sandor L."/>
            <person name="Lipzen A."/>
            <person name="Clum A."/>
            <person name="Barry K."/>
            <person name="Grigoriev I.V."/>
            <person name="Martin F.M."/>
            <person name="Stajich J.E."/>
            <person name="Smith M.E."/>
            <person name="Bonito G."/>
            <person name="Spatafora J.W."/>
        </authorList>
    </citation>
    <scope>NUCLEOTIDE SEQUENCE [LARGE SCALE GENOMIC DNA]</scope>
    <source>
        <strain evidence="1 2">AD002</strain>
    </source>
</reference>
<name>A0A433QBW2_9FUNG</name>
<dbReference type="AlphaFoldDB" id="A0A433QBW2"/>
<dbReference type="EMBL" id="RBNJ01008783">
    <property type="protein sequence ID" value="RUS27252.1"/>
    <property type="molecule type" value="Genomic_DNA"/>
</dbReference>
<protein>
    <submittedName>
        <fullName evidence="1">Uncharacterized protein</fullName>
    </submittedName>
</protein>
<dbReference type="Proteomes" id="UP000274822">
    <property type="component" value="Unassembled WGS sequence"/>
</dbReference>
<gene>
    <name evidence="1" type="ORF">BC938DRAFT_483513</name>
</gene>
<evidence type="ECO:0000313" key="1">
    <source>
        <dbReference type="EMBL" id="RUS27252.1"/>
    </source>
</evidence>
<organism evidence="1 2">
    <name type="scientific">Jimgerdemannia flammicorona</name>
    <dbReference type="NCBI Taxonomy" id="994334"/>
    <lineage>
        <taxon>Eukaryota</taxon>
        <taxon>Fungi</taxon>
        <taxon>Fungi incertae sedis</taxon>
        <taxon>Mucoromycota</taxon>
        <taxon>Mucoromycotina</taxon>
        <taxon>Endogonomycetes</taxon>
        <taxon>Endogonales</taxon>
        <taxon>Endogonaceae</taxon>
        <taxon>Jimgerdemannia</taxon>
    </lineage>
</organism>
<evidence type="ECO:0000313" key="2">
    <source>
        <dbReference type="Proteomes" id="UP000274822"/>
    </source>
</evidence>
<accession>A0A433QBW2</accession>
<proteinExistence type="predicted"/>